<keyword evidence="5" id="KW-0539">Nucleus</keyword>
<proteinExistence type="inferred from homology"/>
<dbReference type="OrthoDB" id="203279at2759"/>
<dbReference type="Proteomes" id="UP000095023">
    <property type="component" value="Unassembled WGS sequence"/>
</dbReference>
<dbReference type="Pfam" id="PF06179">
    <property type="entry name" value="Med22"/>
    <property type="match status" value="1"/>
</dbReference>
<evidence type="ECO:0000256" key="5">
    <source>
        <dbReference type="ARBA" id="ARBA00023242"/>
    </source>
</evidence>
<comment type="similarity">
    <text evidence="2">Belongs to the Mediator complex subunit 22 family.</text>
</comment>
<evidence type="ECO:0000256" key="3">
    <source>
        <dbReference type="ARBA" id="ARBA00023015"/>
    </source>
</evidence>
<dbReference type="EMBL" id="KV453841">
    <property type="protein sequence ID" value="ODV92123.1"/>
    <property type="molecule type" value="Genomic_DNA"/>
</dbReference>
<dbReference type="GO" id="GO:0003712">
    <property type="term" value="F:transcription coregulator activity"/>
    <property type="evidence" value="ECO:0007669"/>
    <property type="project" value="InterPro"/>
</dbReference>
<organism evidence="6 7">
    <name type="scientific">Tortispora caseinolytica NRRL Y-17796</name>
    <dbReference type="NCBI Taxonomy" id="767744"/>
    <lineage>
        <taxon>Eukaryota</taxon>
        <taxon>Fungi</taxon>
        <taxon>Dikarya</taxon>
        <taxon>Ascomycota</taxon>
        <taxon>Saccharomycotina</taxon>
        <taxon>Trigonopsidomycetes</taxon>
        <taxon>Trigonopsidales</taxon>
        <taxon>Trigonopsidaceae</taxon>
        <taxon>Tortispora</taxon>
    </lineage>
</organism>
<evidence type="ECO:0000256" key="2">
    <source>
        <dbReference type="ARBA" id="ARBA00005942"/>
    </source>
</evidence>
<accession>A0A1E4TK51</accession>
<keyword evidence="3" id="KW-0805">Transcription regulation</keyword>
<name>A0A1E4TK51_9ASCO</name>
<dbReference type="AlphaFoldDB" id="A0A1E4TK51"/>
<reference evidence="7" key="1">
    <citation type="submission" date="2016-02" db="EMBL/GenBank/DDBJ databases">
        <title>Comparative genomics of biotechnologically important yeasts.</title>
        <authorList>
            <consortium name="DOE Joint Genome Institute"/>
            <person name="Riley R."/>
            <person name="Haridas S."/>
            <person name="Wolfe K.H."/>
            <person name="Lopes M.R."/>
            <person name="Hittinger C.T."/>
            <person name="Goker M."/>
            <person name="Salamov A."/>
            <person name="Wisecaver J."/>
            <person name="Long T.M."/>
            <person name="Aerts A.L."/>
            <person name="Barry K."/>
            <person name="Choi C."/>
            <person name="Clum A."/>
            <person name="Coughlan A.Y."/>
            <person name="Deshpande S."/>
            <person name="Douglass A.P."/>
            <person name="Hanson S.J."/>
            <person name="Klenk H.-P."/>
            <person name="Labutti K."/>
            <person name="Lapidus A."/>
            <person name="Lindquist E."/>
            <person name="Lipzen A."/>
            <person name="Meier-Kolthoff J.P."/>
            <person name="Ohm R.A."/>
            <person name="Otillar R.P."/>
            <person name="Pangilinan J."/>
            <person name="Peng Y."/>
            <person name="Rokas A."/>
            <person name="Rosa C.A."/>
            <person name="Scheuner C."/>
            <person name="Sibirny A.A."/>
            <person name="Slot J.C."/>
            <person name="Stielow J.B."/>
            <person name="Sun H."/>
            <person name="Kurtzman C.P."/>
            <person name="Blackwell M."/>
            <person name="Jeffries T.W."/>
            <person name="Grigoriev I.V."/>
        </authorList>
    </citation>
    <scope>NUCLEOTIDE SEQUENCE [LARGE SCALE GENOMIC DNA]</scope>
    <source>
        <strain evidence="7">NRRL Y-17796</strain>
    </source>
</reference>
<evidence type="ECO:0008006" key="8">
    <source>
        <dbReference type="Google" id="ProtNLM"/>
    </source>
</evidence>
<protein>
    <recommendedName>
        <fullName evidence="8">Mediator of RNA polymerase II transcription subunit 22</fullName>
    </recommendedName>
</protein>
<evidence type="ECO:0000313" key="6">
    <source>
        <dbReference type="EMBL" id="ODV92123.1"/>
    </source>
</evidence>
<evidence type="ECO:0000256" key="1">
    <source>
        <dbReference type="ARBA" id="ARBA00004123"/>
    </source>
</evidence>
<dbReference type="Gene3D" id="6.10.280.160">
    <property type="entry name" value="Mediator of RNA polymerase II transcription subunit 22"/>
    <property type="match status" value="1"/>
</dbReference>
<dbReference type="GO" id="GO:0016592">
    <property type="term" value="C:mediator complex"/>
    <property type="evidence" value="ECO:0007669"/>
    <property type="project" value="InterPro"/>
</dbReference>
<sequence>MSNTRQVSSLEQRTNEAINQLSTKFVDIIELATSGRKSKATSAAESYQIQCDVESLKRASNELLNVTKSLKEDWIFSKIQPEMHSEQLDDIEKRKELIDAVFAKYISSNLPTELGLFVGETASSSDSESRTKNEEEI</sequence>
<keyword evidence="7" id="KW-1185">Reference proteome</keyword>
<keyword evidence="4" id="KW-0804">Transcription</keyword>
<evidence type="ECO:0000256" key="4">
    <source>
        <dbReference type="ARBA" id="ARBA00023163"/>
    </source>
</evidence>
<dbReference type="GO" id="GO:0006357">
    <property type="term" value="P:regulation of transcription by RNA polymerase II"/>
    <property type="evidence" value="ECO:0007669"/>
    <property type="project" value="InterPro"/>
</dbReference>
<gene>
    <name evidence="6" type="ORF">CANCADRAFT_714</name>
</gene>
<dbReference type="InterPro" id="IPR009332">
    <property type="entry name" value="Med22"/>
</dbReference>
<comment type="subcellular location">
    <subcellularLocation>
        <location evidence="1">Nucleus</location>
    </subcellularLocation>
</comment>
<evidence type="ECO:0000313" key="7">
    <source>
        <dbReference type="Proteomes" id="UP000095023"/>
    </source>
</evidence>